<dbReference type="SMART" id="SM00355">
    <property type="entry name" value="ZnF_C2H2"/>
    <property type="match status" value="3"/>
</dbReference>
<dbReference type="Proteomes" id="UP001497516">
    <property type="component" value="Chromosome 8"/>
</dbReference>
<name>A0AAV2G3Z9_9ROSI</name>
<feature type="compositionally biased region" description="Polar residues" evidence="2">
    <location>
        <begin position="1"/>
        <end position="17"/>
    </location>
</feature>
<keyword evidence="1" id="KW-0863">Zinc-finger</keyword>
<protein>
    <recommendedName>
        <fullName evidence="3">C2H2-type domain-containing protein</fullName>
    </recommendedName>
</protein>
<keyword evidence="5" id="KW-1185">Reference proteome</keyword>
<feature type="domain" description="C2H2-type" evidence="3">
    <location>
        <begin position="66"/>
        <end position="94"/>
    </location>
</feature>
<sequence>MAAENANSGDAVNNGNSADAAAKKAGAAPPQLVFRCAACPREFDNAWDRAMHERDDHHQGYYDSNVWCNICGEIFSDLSGVIAHQHHCHLAEASLLCPCQRRFRRFEDAAQHMIRRHSVVVVRRN</sequence>
<accession>A0AAV2G3Z9</accession>
<dbReference type="PROSITE" id="PS50157">
    <property type="entry name" value="ZINC_FINGER_C2H2_2"/>
    <property type="match status" value="2"/>
</dbReference>
<evidence type="ECO:0000259" key="3">
    <source>
        <dbReference type="PROSITE" id="PS50157"/>
    </source>
</evidence>
<dbReference type="AlphaFoldDB" id="A0AAV2G3Z9"/>
<dbReference type="InterPro" id="IPR013087">
    <property type="entry name" value="Znf_C2H2_type"/>
</dbReference>
<dbReference type="PROSITE" id="PS00028">
    <property type="entry name" value="ZINC_FINGER_C2H2_1"/>
    <property type="match status" value="2"/>
</dbReference>
<evidence type="ECO:0000313" key="4">
    <source>
        <dbReference type="EMBL" id="CAL1404907.1"/>
    </source>
</evidence>
<feature type="domain" description="C2H2-type" evidence="3">
    <location>
        <begin position="34"/>
        <end position="63"/>
    </location>
</feature>
<reference evidence="4 5" key="1">
    <citation type="submission" date="2024-04" db="EMBL/GenBank/DDBJ databases">
        <authorList>
            <person name="Fracassetti M."/>
        </authorList>
    </citation>
    <scope>NUCLEOTIDE SEQUENCE [LARGE SCALE GENOMIC DNA]</scope>
</reference>
<evidence type="ECO:0000256" key="2">
    <source>
        <dbReference type="SAM" id="MobiDB-lite"/>
    </source>
</evidence>
<keyword evidence="1" id="KW-0479">Metal-binding</keyword>
<dbReference type="Gene3D" id="3.30.160.60">
    <property type="entry name" value="Classic Zinc Finger"/>
    <property type="match status" value="1"/>
</dbReference>
<feature type="region of interest" description="Disordered" evidence="2">
    <location>
        <begin position="1"/>
        <end position="23"/>
    </location>
</feature>
<organism evidence="4 5">
    <name type="scientific">Linum trigynum</name>
    <dbReference type="NCBI Taxonomy" id="586398"/>
    <lineage>
        <taxon>Eukaryota</taxon>
        <taxon>Viridiplantae</taxon>
        <taxon>Streptophyta</taxon>
        <taxon>Embryophyta</taxon>
        <taxon>Tracheophyta</taxon>
        <taxon>Spermatophyta</taxon>
        <taxon>Magnoliopsida</taxon>
        <taxon>eudicotyledons</taxon>
        <taxon>Gunneridae</taxon>
        <taxon>Pentapetalae</taxon>
        <taxon>rosids</taxon>
        <taxon>fabids</taxon>
        <taxon>Malpighiales</taxon>
        <taxon>Linaceae</taxon>
        <taxon>Linum</taxon>
    </lineage>
</organism>
<dbReference type="GO" id="GO:0008270">
    <property type="term" value="F:zinc ion binding"/>
    <property type="evidence" value="ECO:0007669"/>
    <property type="project" value="UniProtKB-KW"/>
</dbReference>
<evidence type="ECO:0000256" key="1">
    <source>
        <dbReference type="PROSITE-ProRule" id="PRU00042"/>
    </source>
</evidence>
<keyword evidence="1" id="KW-0862">Zinc</keyword>
<dbReference type="EMBL" id="OZ034821">
    <property type="protein sequence ID" value="CAL1404907.1"/>
    <property type="molecule type" value="Genomic_DNA"/>
</dbReference>
<proteinExistence type="predicted"/>
<evidence type="ECO:0000313" key="5">
    <source>
        <dbReference type="Proteomes" id="UP001497516"/>
    </source>
</evidence>
<gene>
    <name evidence="4" type="ORF">LTRI10_LOCUS44722</name>
</gene>